<organism evidence="3 4">
    <name type="scientific">Kibdelosporangium banguiense</name>
    <dbReference type="NCBI Taxonomy" id="1365924"/>
    <lineage>
        <taxon>Bacteria</taxon>
        <taxon>Bacillati</taxon>
        <taxon>Actinomycetota</taxon>
        <taxon>Actinomycetes</taxon>
        <taxon>Pseudonocardiales</taxon>
        <taxon>Pseudonocardiaceae</taxon>
        <taxon>Kibdelosporangium</taxon>
    </lineage>
</organism>
<dbReference type="Proteomes" id="UP001519332">
    <property type="component" value="Unassembled WGS sequence"/>
</dbReference>
<reference evidence="3 4" key="1">
    <citation type="submission" date="2021-03" db="EMBL/GenBank/DDBJ databases">
        <title>Sequencing the genomes of 1000 actinobacteria strains.</title>
        <authorList>
            <person name="Klenk H.-P."/>
        </authorList>
    </citation>
    <scope>NUCLEOTIDE SEQUENCE [LARGE SCALE GENOMIC DNA]</scope>
    <source>
        <strain evidence="3 4">DSM 46670</strain>
    </source>
</reference>
<accession>A0ABS4TTG8</accession>
<evidence type="ECO:0000256" key="1">
    <source>
        <dbReference type="SAM" id="MobiDB-lite"/>
    </source>
</evidence>
<dbReference type="RefSeq" id="WP_209644197.1">
    <property type="nucleotide sequence ID" value="NZ_JAGINW010000001.1"/>
</dbReference>
<proteinExistence type="predicted"/>
<dbReference type="EMBL" id="JAGINW010000001">
    <property type="protein sequence ID" value="MBP2327221.1"/>
    <property type="molecule type" value="Genomic_DNA"/>
</dbReference>
<feature type="region of interest" description="Disordered" evidence="1">
    <location>
        <begin position="132"/>
        <end position="198"/>
    </location>
</feature>
<name>A0ABS4TTG8_9PSEU</name>
<keyword evidence="2" id="KW-0812">Transmembrane</keyword>
<sequence length="339" mass="35613">MADELASTVVRSLAQYLIRKSEAGSAVYDAQLENVLGLLVTKLSSPFHGELLARFTDSPAVAAEQEALRVHLDQEIRNDPEFGAQLRTAMSGAIESRRKLPAQRRLLPVLAVTGGVAVVIAGTFIVARSTAQDGEAAAPGTPGTVTVTAMVPSPPANSPTATSSTTTSTVTPSLPSASDPPPDNPGDGSSVSKGTPVFVADLPKPSDQWYFEHGDHDVRLTPYQKSVWTPLSTCNDDRYSGVQQFNLKNFSSIEVQAVGMDGNSDPSLAVKFEIFVNNDRVKPVAAVAVSPGDAKPLRAELPAGTFALTLRSSLVTIDKSKCKSGNAVWGAAFVVAAGR</sequence>
<keyword evidence="2" id="KW-1133">Transmembrane helix</keyword>
<keyword evidence="2" id="KW-0472">Membrane</keyword>
<feature type="transmembrane region" description="Helical" evidence="2">
    <location>
        <begin position="106"/>
        <end position="127"/>
    </location>
</feature>
<evidence type="ECO:0000256" key="2">
    <source>
        <dbReference type="SAM" id="Phobius"/>
    </source>
</evidence>
<gene>
    <name evidence="3" type="ORF">JOF56_007606</name>
</gene>
<evidence type="ECO:0008006" key="5">
    <source>
        <dbReference type="Google" id="ProtNLM"/>
    </source>
</evidence>
<comment type="caution">
    <text evidence="3">The sequence shown here is derived from an EMBL/GenBank/DDBJ whole genome shotgun (WGS) entry which is preliminary data.</text>
</comment>
<feature type="compositionally biased region" description="Low complexity" evidence="1">
    <location>
        <begin position="158"/>
        <end position="177"/>
    </location>
</feature>
<evidence type="ECO:0000313" key="4">
    <source>
        <dbReference type="Proteomes" id="UP001519332"/>
    </source>
</evidence>
<protein>
    <recommendedName>
        <fullName evidence="5">Glycosyl hydrolase family 98 putative carbohydrate-binding module domain-containing protein</fullName>
    </recommendedName>
</protein>
<keyword evidence="4" id="KW-1185">Reference proteome</keyword>
<evidence type="ECO:0000313" key="3">
    <source>
        <dbReference type="EMBL" id="MBP2327221.1"/>
    </source>
</evidence>